<evidence type="ECO:0000256" key="1">
    <source>
        <dbReference type="ARBA" id="ARBA00022801"/>
    </source>
</evidence>
<evidence type="ECO:0000313" key="2">
    <source>
        <dbReference type="EMBL" id="GAF93300.1"/>
    </source>
</evidence>
<dbReference type="GO" id="GO:0016788">
    <property type="term" value="F:hydrolase activity, acting on ester bonds"/>
    <property type="evidence" value="ECO:0007669"/>
    <property type="project" value="InterPro"/>
</dbReference>
<gene>
    <name evidence="2" type="ORF">S01H1_24333</name>
</gene>
<organism evidence="2">
    <name type="scientific">marine sediment metagenome</name>
    <dbReference type="NCBI Taxonomy" id="412755"/>
    <lineage>
        <taxon>unclassified sequences</taxon>
        <taxon>metagenomes</taxon>
        <taxon>ecological metagenomes</taxon>
    </lineage>
</organism>
<accession>X0UXX5</accession>
<keyword evidence="1" id="KW-0378">Hydrolase</keyword>
<name>X0UXX5_9ZZZZ</name>
<dbReference type="Pfam" id="PF04185">
    <property type="entry name" value="Phosphoesterase"/>
    <property type="match status" value="1"/>
</dbReference>
<sequence>TFAHMRVEGTPHSWTDAQDAWNEGRMDRWPDAKHPWSMGYFQRADIPFQFALAETFTLCDAYHCAT</sequence>
<dbReference type="EMBL" id="BARS01014429">
    <property type="protein sequence ID" value="GAF93300.1"/>
    <property type="molecule type" value="Genomic_DNA"/>
</dbReference>
<feature type="non-terminal residue" evidence="2">
    <location>
        <position position="66"/>
    </location>
</feature>
<dbReference type="InterPro" id="IPR007312">
    <property type="entry name" value="Phosphoesterase"/>
</dbReference>
<dbReference type="Gene3D" id="3.40.720.10">
    <property type="entry name" value="Alkaline Phosphatase, subunit A"/>
    <property type="match status" value="1"/>
</dbReference>
<protein>
    <submittedName>
        <fullName evidence="2">Uncharacterized protein</fullName>
    </submittedName>
</protein>
<comment type="caution">
    <text evidence="2">The sequence shown here is derived from an EMBL/GenBank/DDBJ whole genome shotgun (WGS) entry which is preliminary data.</text>
</comment>
<proteinExistence type="predicted"/>
<dbReference type="AlphaFoldDB" id="X0UXX5"/>
<reference evidence="2" key="1">
    <citation type="journal article" date="2014" name="Front. Microbiol.">
        <title>High frequency of phylogenetically diverse reductive dehalogenase-homologous genes in deep subseafloor sedimentary metagenomes.</title>
        <authorList>
            <person name="Kawai M."/>
            <person name="Futagami T."/>
            <person name="Toyoda A."/>
            <person name="Takaki Y."/>
            <person name="Nishi S."/>
            <person name="Hori S."/>
            <person name="Arai W."/>
            <person name="Tsubouchi T."/>
            <person name="Morono Y."/>
            <person name="Uchiyama I."/>
            <person name="Ito T."/>
            <person name="Fujiyama A."/>
            <person name="Inagaki F."/>
            <person name="Takami H."/>
        </authorList>
    </citation>
    <scope>NUCLEOTIDE SEQUENCE</scope>
    <source>
        <strain evidence="2">Expedition CK06-06</strain>
    </source>
</reference>
<feature type="non-terminal residue" evidence="2">
    <location>
        <position position="1"/>
    </location>
</feature>
<dbReference type="InterPro" id="IPR017850">
    <property type="entry name" value="Alkaline_phosphatase_core_sf"/>
</dbReference>